<evidence type="ECO:0000313" key="5">
    <source>
        <dbReference type="Proteomes" id="UP000198546"/>
    </source>
</evidence>
<gene>
    <name evidence="4" type="ORF">SAMN04489747_3820</name>
</gene>
<reference evidence="4 5" key="1">
    <citation type="submission" date="2016-10" db="EMBL/GenBank/DDBJ databases">
        <authorList>
            <person name="de Groot N.N."/>
        </authorList>
    </citation>
    <scope>NUCLEOTIDE SEQUENCE [LARGE SCALE GENOMIC DNA]</scope>
    <source>
        <strain evidence="4 5">MON 2.2</strain>
    </source>
</reference>
<dbReference type="InterPro" id="IPR045031">
    <property type="entry name" value="DHP_synth-like"/>
</dbReference>
<keyword evidence="5" id="KW-1185">Reference proteome</keyword>
<dbReference type="PROSITE" id="PS50972">
    <property type="entry name" value="PTERIN_BINDING"/>
    <property type="match status" value="1"/>
</dbReference>
<dbReference type="GO" id="GO:0046654">
    <property type="term" value="P:tetrahydrofolate biosynthetic process"/>
    <property type="evidence" value="ECO:0007669"/>
    <property type="project" value="UniProtKB-UniPathway"/>
</dbReference>
<dbReference type="GO" id="GO:0046656">
    <property type="term" value="P:folic acid biosynthetic process"/>
    <property type="evidence" value="ECO:0007669"/>
    <property type="project" value="UniProtKB-KW"/>
</dbReference>
<evidence type="ECO:0000256" key="1">
    <source>
        <dbReference type="ARBA" id="ARBA00009503"/>
    </source>
</evidence>
<keyword evidence="2" id="KW-0479">Metal-binding</keyword>
<accession>A0A1G7E4J3</accession>
<dbReference type="EMBL" id="LT629688">
    <property type="protein sequence ID" value="SDE58601.1"/>
    <property type="molecule type" value="Genomic_DNA"/>
</dbReference>
<dbReference type="InterPro" id="IPR011005">
    <property type="entry name" value="Dihydropteroate_synth-like_sf"/>
</dbReference>
<dbReference type="PANTHER" id="PTHR20941:SF8">
    <property type="entry name" value="INACTIVE DIHYDROPTEROATE SYNTHASE 2"/>
    <property type="match status" value="1"/>
</dbReference>
<dbReference type="Proteomes" id="UP000198546">
    <property type="component" value="Chromosome i"/>
</dbReference>
<dbReference type="RefSeq" id="WP_231946400.1">
    <property type="nucleotide sequence ID" value="NZ_LT629688.1"/>
</dbReference>
<dbReference type="STRING" id="675864.SAMN04489747_3820"/>
<dbReference type="NCBIfam" id="TIGR01496">
    <property type="entry name" value="DHPS"/>
    <property type="match status" value="1"/>
</dbReference>
<dbReference type="EC" id="2.5.1.15" evidence="2"/>
<dbReference type="SUPFAM" id="SSF51717">
    <property type="entry name" value="Dihydropteroate synthetase-like"/>
    <property type="match status" value="1"/>
</dbReference>
<keyword evidence="2" id="KW-0289">Folate biosynthesis</keyword>
<evidence type="ECO:0000313" key="4">
    <source>
        <dbReference type="EMBL" id="SDE58601.1"/>
    </source>
</evidence>
<name>A0A1G7E4J3_9ACTN</name>
<comment type="function">
    <text evidence="2">Catalyzes the condensation of para-aminobenzoate (pABA) with 6-hydroxymethyl-7,8-dihydropterin diphosphate (DHPt-PP) to form 7,8-dihydropteroate (H2Pte), the immediate precursor of folate derivatives.</text>
</comment>
<dbReference type="GO" id="GO:0004156">
    <property type="term" value="F:dihydropteroate synthase activity"/>
    <property type="evidence" value="ECO:0007669"/>
    <property type="project" value="UniProtKB-EC"/>
</dbReference>
<dbReference type="CDD" id="cd00739">
    <property type="entry name" value="DHPS"/>
    <property type="match status" value="1"/>
</dbReference>
<organism evidence="4 5">
    <name type="scientific">Auraticoccus monumenti</name>
    <dbReference type="NCBI Taxonomy" id="675864"/>
    <lineage>
        <taxon>Bacteria</taxon>
        <taxon>Bacillati</taxon>
        <taxon>Actinomycetota</taxon>
        <taxon>Actinomycetes</taxon>
        <taxon>Propionibacteriales</taxon>
        <taxon>Propionibacteriaceae</taxon>
        <taxon>Auraticoccus</taxon>
    </lineage>
</organism>
<proteinExistence type="inferred from homology"/>
<feature type="domain" description="Pterin-binding" evidence="3">
    <location>
        <begin position="28"/>
        <end position="281"/>
    </location>
</feature>
<comment type="pathway">
    <text evidence="2">Cofactor biosynthesis; tetrahydrofolate biosynthesis; 7,8-dihydrofolate from 2-amino-4-hydroxy-6-hydroxymethyl-7,8-dihydropteridine diphosphate and 4-aminobenzoate: step 1/2.</text>
</comment>
<sequence>MPIHRADPVTAAPSRRIGRRTFDFNRQVAVMAVVNRTRDSFFDGGRTFDLQAAVEACLRAAEQGADVVDVGGVPFSPDAEPVGAAEEADRVLPLVEEVVRHSDVVVSVDTTRASVARATVAAGAGIVNDTSSLHDPEMLDVALATGAQLVLTHSLAAPGRHLDAPPRYADVVGEVRDHLADRLDRARRAGLPDAQLLLDPGPDLNKNTRHTLALVAGFDVFTALGLPTLVAVSNKDFVGEVLDRPKPERLAGTLAATTACVLAGGRLVRAHDVVATVDAARLCEAVMGLREPVRMEHNAG</sequence>
<comment type="similarity">
    <text evidence="1 2">Belongs to the DHPS family.</text>
</comment>
<dbReference type="UniPathway" id="UPA00077">
    <property type="reaction ID" value="UER00156"/>
</dbReference>
<evidence type="ECO:0000259" key="3">
    <source>
        <dbReference type="PROSITE" id="PS50972"/>
    </source>
</evidence>
<comment type="cofactor">
    <cofactor evidence="2">
        <name>Mg(2+)</name>
        <dbReference type="ChEBI" id="CHEBI:18420"/>
    </cofactor>
</comment>
<dbReference type="InterPro" id="IPR000489">
    <property type="entry name" value="Pterin-binding_dom"/>
</dbReference>
<keyword evidence="2" id="KW-0808">Transferase</keyword>
<evidence type="ECO:0000256" key="2">
    <source>
        <dbReference type="RuleBase" id="RU361205"/>
    </source>
</evidence>
<dbReference type="GO" id="GO:0005829">
    <property type="term" value="C:cytosol"/>
    <property type="evidence" value="ECO:0007669"/>
    <property type="project" value="TreeGrafter"/>
</dbReference>
<dbReference type="PROSITE" id="PS00792">
    <property type="entry name" value="DHPS_1"/>
    <property type="match status" value="1"/>
</dbReference>
<dbReference type="InterPro" id="IPR006390">
    <property type="entry name" value="DHP_synth_dom"/>
</dbReference>
<keyword evidence="2" id="KW-0460">Magnesium</keyword>
<dbReference type="AlphaFoldDB" id="A0A1G7E4J3"/>
<dbReference type="GO" id="GO:0046872">
    <property type="term" value="F:metal ion binding"/>
    <property type="evidence" value="ECO:0007669"/>
    <property type="project" value="UniProtKB-KW"/>
</dbReference>
<protein>
    <recommendedName>
        <fullName evidence="2">Dihydropteroate synthase</fullName>
        <shortName evidence="2">DHPS</shortName>
        <ecNumber evidence="2">2.5.1.15</ecNumber>
    </recommendedName>
    <alternativeName>
        <fullName evidence="2">Dihydropteroate pyrophosphorylase</fullName>
    </alternativeName>
</protein>
<dbReference type="Pfam" id="PF00809">
    <property type="entry name" value="Pterin_bind"/>
    <property type="match status" value="1"/>
</dbReference>
<dbReference type="Gene3D" id="3.20.20.20">
    <property type="entry name" value="Dihydropteroate synthase-like"/>
    <property type="match status" value="1"/>
</dbReference>
<dbReference type="PANTHER" id="PTHR20941">
    <property type="entry name" value="FOLATE SYNTHESIS PROTEINS"/>
    <property type="match status" value="1"/>
</dbReference>